<keyword evidence="11" id="KW-0443">Lipid metabolism</keyword>
<feature type="transmembrane region" description="Helical" evidence="15">
    <location>
        <begin position="49"/>
        <end position="69"/>
    </location>
</feature>
<evidence type="ECO:0000256" key="1">
    <source>
        <dbReference type="ARBA" id="ARBA00004651"/>
    </source>
</evidence>
<keyword evidence="13" id="KW-0594">Phospholipid biosynthesis</keyword>
<reference evidence="17" key="1">
    <citation type="journal article" date="2019" name="Int. J. Syst. Evol. Microbiol.">
        <title>The Global Catalogue of Microorganisms (GCM) 10K type strain sequencing project: providing services to taxonomists for standard genome sequencing and annotation.</title>
        <authorList>
            <consortium name="The Broad Institute Genomics Platform"/>
            <consortium name="The Broad Institute Genome Sequencing Center for Infectious Disease"/>
            <person name="Wu L."/>
            <person name="Ma J."/>
        </authorList>
    </citation>
    <scope>NUCLEOTIDE SEQUENCE [LARGE SCALE GENOMIC DNA]</scope>
    <source>
        <strain evidence="17">JCM 18283</strain>
    </source>
</reference>
<evidence type="ECO:0000256" key="8">
    <source>
        <dbReference type="ARBA" id="ARBA00022777"/>
    </source>
</evidence>
<evidence type="ECO:0000256" key="6">
    <source>
        <dbReference type="ARBA" id="ARBA00022692"/>
    </source>
</evidence>
<gene>
    <name evidence="16" type="ORF">GCM10023313_31930</name>
</gene>
<keyword evidence="10 15" id="KW-1133">Transmembrane helix</keyword>
<dbReference type="GO" id="GO:0016301">
    <property type="term" value="F:kinase activity"/>
    <property type="evidence" value="ECO:0007669"/>
    <property type="project" value="UniProtKB-KW"/>
</dbReference>
<keyword evidence="6 15" id="KW-0812">Transmembrane</keyword>
<proteinExistence type="inferred from homology"/>
<dbReference type="InterPro" id="IPR036945">
    <property type="entry name" value="DAGK_sf"/>
</dbReference>
<comment type="subcellular location">
    <subcellularLocation>
        <location evidence="1">Cell membrane</location>
        <topology evidence="1">Multi-pass membrane protein</topology>
    </subcellularLocation>
</comment>
<keyword evidence="3" id="KW-1003">Cell membrane</keyword>
<sequence length="122" mass="13053">MKKVIRSFGYAFKGISYAYATQLNFRIHIGATVTAVALGLLLGVNAGEWLWISLTITLVIITEMLNTAIELLTDLASPEYNTKAGHVKDISAGCVVIAAVFAVITGAIIFLPKLYLLATHAA</sequence>
<name>A0ABP9G4F4_9SPHI</name>
<evidence type="ECO:0000256" key="4">
    <source>
        <dbReference type="ARBA" id="ARBA00022516"/>
    </source>
</evidence>
<dbReference type="PANTHER" id="PTHR34299">
    <property type="entry name" value="DIACYLGLYCEROL KINASE"/>
    <property type="match status" value="1"/>
</dbReference>
<keyword evidence="9" id="KW-0067">ATP-binding</keyword>
<evidence type="ECO:0000256" key="12">
    <source>
        <dbReference type="ARBA" id="ARBA00023136"/>
    </source>
</evidence>
<feature type="transmembrane region" description="Helical" evidence="15">
    <location>
        <begin position="90"/>
        <end position="111"/>
    </location>
</feature>
<keyword evidence="5" id="KW-0808">Transferase</keyword>
<keyword evidence="12 15" id="KW-0472">Membrane</keyword>
<dbReference type="InterPro" id="IPR033717">
    <property type="entry name" value="UDPK"/>
</dbReference>
<accession>A0ABP9G4F4</accession>
<dbReference type="RefSeq" id="WP_345332509.1">
    <property type="nucleotide sequence ID" value="NZ_BAABJI010000002.1"/>
</dbReference>
<dbReference type="Pfam" id="PF01219">
    <property type="entry name" value="DAGK_prokar"/>
    <property type="match status" value="1"/>
</dbReference>
<dbReference type="PANTHER" id="PTHR34299:SF1">
    <property type="entry name" value="DIACYLGLYCEROL KINASE"/>
    <property type="match status" value="1"/>
</dbReference>
<evidence type="ECO:0000256" key="11">
    <source>
        <dbReference type="ARBA" id="ARBA00023098"/>
    </source>
</evidence>
<evidence type="ECO:0000256" key="13">
    <source>
        <dbReference type="ARBA" id="ARBA00023209"/>
    </source>
</evidence>
<organism evidence="16 17">
    <name type="scientific">Mucilaginibacter defluvii</name>
    <dbReference type="NCBI Taxonomy" id="1196019"/>
    <lineage>
        <taxon>Bacteria</taxon>
        <taxon>Pseudomonadati</taxon>
        <taxon>Bacteroidota</taxon>
        <taxon>Sphingobacteriia</taxon>
        <taxon>Sphingobacteriales</taxon>
        <taxon>Sphingobacteriaceae</taxon>
        <taxon>Mucilaginibacter</taxon>
    </lineage>
</organism>
<evidence type="ECO:0000256" key="3">
    <source>
        <dbReference type="ARBA" id="ARBA00022475"/>
    </source>
</evidence>
<evidence type="ECO:0000256" key="14">
    <source>
        <dbReference type="ARBA" id="ARBA00023264"/>
    </source>
</evidence>
<evidence type="ECO:0000256" key="7">
    <source>
        <dbReference type="ARBA" id="ARBA00022741"/>
    </source>
</evidence>
<keyword evidence="7" id="KW-0547">Nucleotide-binding</keyword>
<evidence type="ECO:0000256" key="15">
    <source>
        <dbReference type="SAM" id="Phobius"/>
    </source>
</evidence>
<dbReference type="Proteomes" id="UP001501436">
    <property type="component" value="Unassembled WGS sequence"/>
</dbReference>
<dbReference type="InterPro" id="IPR000829">
    <property type="entry name" value="DAGK"/>
</dbReference>
<keyword evidence="8 16" id="KW-0418">Kinase</keyword>
<dbReference type="CDD" id="cd14265">
    <property type="entry name" value="UDPK_IM_like"/>
    <property type="match status" value="1"/>
</dbReference>
<evidence type="ECO:0000256" key="2">
    <source>
        <dbReference type="ARBA" id="ARBA00005967"/>
    </source>
</evidence>
<evidence type="ECO:0000313" key="16">
    <source>
        <dbReference type="EMBL" id="GAA4925094.1"/>
    </source>
</evidence>
<evidence type="ECO:0000313" key="17">
    <source>
        <dbReference type="Proteomes" id="UP001501436"/>
    </source>
</evidence>
<keyword evidence="4" id="KW-0444">Lipid biosynthesis</keyword>
<feature type="transmembrane region" description="Helical" evidence="15">
    <location>
        <begin position="23"/>
        <end position="43"/>
    </location>
</feature>
<protein>
    <submittedName>
        <fullName evidence="16">Diacylglycerol kinase</fullName>
    </submittedName>
</protein>
<keyword evidence="17" id="KW-1185">Reference proteome</keyword>
<evidence type="ECO:0000256" key="9">
    <source>
        <dbReference type="ARBA" id="ARBA00022840"/>
    </source>
</evidence>
<comment type="caution">
    <text evidence="16">The sequence shown here is derived from an EMBL/GenBank/DDBJ whole genome shotgun (WGS) entry which is preliminary data.</text>
</comment>
<dbReference type="Gene3D" id="1.10.287.3610">
    <property type="match status" value="1"/>
</dbReference>
<keyword evidence="14" id="KW-1208">Phospholipid metabolism</keyword>
<evidence type="ECO:0000256" key="5">
    <source>
        <dbReference type="ARBA" id="ARBA00022679"/>
    </source>
</evidence>
<evidence type="ECO:0000256" key="10">
    <source>
        <dbReference type="ARBA" id="ARBA00022989"/>
    </source>
</evidence>
<dbReference type="EMBL" id="BAABJI010000002">
    <property type="protein sequence ID" value="GAA4925094.1"/>
    <property type="molecule type" value="Genomic_DNA"/>
</dbReference>
<comment type="similarity">
    <text evidence="2">Belongs to the bacterial diacylglycerol kinase family.</text>
</comment>